<reference evidence="1" key="2">
    <citation type="submission" date="2015-07" db="EMBL/GenBank/DDBJ databases">
        <title>Plasmids, circular viruses and viroids from rat gut.</title>
        <authorList>
            <person name="Jorgensen T.J."/>
            <person name="Hansen M.A."/>
            <person name="Xu Z."/>
            <person name="Tabak M.A."/>
            <person name="Sorensen S.J."/>
            <person name="Hansen L.H."/>
        </authorList>
    </citation>
    <scope>NUCLEOTIDE SEQUENCE</scope>
    <source>
        <strain evidence="1">RGFK0867</strain>
    </source>
</reference>
<name>A0A0H5Q1Y5_9ZZZZ</name>
<dbReference type="EMBL" id="LN853471">
    <property type="protein sequence ID" value="CRY96011.1"/>
    <property type="molecule type" value="Genomic_DNA"/>
</dbReference>
<sequence>MQSSEQPCALRALSDPDDQDEGCLALPCACEVERETDEIQREVARRRGYLRAGGLDRRGAEPSLEALLADGRVIHELRADLRYR</sequence>
<reference evidence="1" key="1">
    <citation type="submission" date="2015-06" db="EMBL/GenBank/DDBJ databases">
        <authorList>
            <person name="Joergensen T."/>
        </authorList>
    </citation>
    <scope>NUCLEOTIDE SEQUENCE</scope>
    <source>
        <strain evidence="1">RGFK0867</strain>
    </source>
</reference>
<dbReference type="AlphaFoldDB" id="A0A0H5Q1Y5"/>
<organism evidence="1">
    <name type="scientific">uncultured prokaryote</name>
    <dbReference type="NCBI Taxonomy" id="198431"/>
    <lineage>
        <taxon>unclassified sequences</taxon>
        <taxon>environmental samples</taxon>
    </lineage>
</organism>
<protein>
    <submittedName>
        <fullName evidence="1">Uncharacterized protein</fullName>
    </submittedName>
</protein>
<evidence type="ECO:0000313" key="1">
    <source>
        <dbReference type="EMBL" id="CRY96011.1"/>
    </source>
</evidence>
<accession>A0A0H5Q1Y5</accession>
<proteinExistence type="predicted"/>